<dbReference type="InterPro" id="IPR007569">
    <property type="entry name" value="DUF559"/>
</dbReference>
<dbReference type="Pfam" id="PF04480">
    <property type="entry name" value="DUF559"/>
    <property type="match status" value="1"/>
</dbReference>
<accession>A0A4Q2M9A2</accession>
<sequence length="277" mass="30742">MPLLLPTLARLDGVAETRELVRAGIEPRQLTIAAACGDVLRVRRGWYALPSTPDDLITAIHIGGRLACVSAAAHYGWATPEHYAVHVCVPENASRLRHPRRPAVIHWGSALTSGRPRLITSRFETVTHLVGCLGPEDAVAALDSFLEREPAHSADLNAWLASLPDHVLRELCTLSSGCESYLESIGRQRLERVGIVGKHQVQINGVGRVDLVIDDWLVIEWDGRQHVDSYEADRRRDALLTAMGYRVLRFSYRLVLDEWHIVIAAVRASLDGSIRTH</sequence>
<evidence type="ECO:0000313" key="4">
    <source>
        <dbReference type="Proteomes" id="UP000292686"/>
    </source>
</evidence>
<evidence type="ECO:0000259" key="1">
    <source>
        <dbReference type="Pfam" id="PF04480"/>
    </source>
</evidence>
<comment type="caution">
    <text evidence="3">The sequence shown here is derived from an EMBL/GenBank/DDBJ whole genome shotgun (WGS) entry which is preliminary data.</text>
</comment>
<evidence type="ECO:0000313" key="3">
    <source>
        <dbReference type="EMBL" id="RXZ86983.1"/>
    </source>
</evidence>
<evidence type="ECO:0000313" key="5">
    <source>
        <dbReference type="Proteomes" id="UP000581087"/>
    </source>
</evidence>
<dbReference type="EMBL" id="SDPM01000003">
    <property type="protein sequence ID" value="RXZ86983.1"/>
    <property type="molecule type" value="Genomic_DNA"/>
</dbReference>
<dbReference type="Proteomes" id="UP000292686">
    <property type="component" value="Unassembled WGS sequence"/>
</dbReference>
<dbReference type="Proteomes" id="UP000581087">
    <property type="component" value="Unassembled WGS sequence"/>
</dbReference>
<dbReference type="EMBL" id="JACCBI010000001">
    <property type="protein sequence ID" value="NYD67180.1"/>
    <property type="molecule type" value="Genomic_DNA"/>
</dbReference>
<reference evidence="2 5" key="2">
    <citation type="submission" date="2020-07" db="EMBL/GenBank/DDBJ databases">
        <title>Sequencing the genomes of 1000 actinobacteria strains.</title>
        <authorList>
            <person name="Klenk H.-P."/>
        </authorList>
    </citation>
    <scope>NUCLEOTIDE SEQUENCE [LARGE SCALE GENOMIC DNA]</scope>
    <source>
        <strain evidence="2 5">DSM 23870</strain>
    </source>
</reference>
<feature type="domain" description="DUF559" evidence="1">
    <location>
        <begin position="214"/>
        <end position="268"/>
    </location>
</feature>
<keyword evidence="2" id="KW-0378">Hydrolase</keyword>
<dbReference type="RefSeq" id="WP_129173849.1">
    <property type="nucleotide sequence ID" value="NZ_JACCBI010000001.1"/>
</dbReference>
<dbReference type="AlphaFoldDB" id="A0A4Q2M9A2"/>
<organism evidence="3 4">
    <name type="scientific">Agromyces atrinae</name>
    <dbReference type="NCBI Taxonomy" id="592376"/>
    <lineage>
        <taxon>Bacteria</taxon>
        <taxon>Bacillati</taxon>
        <taxon>Actinomycetota</taxon>
        <taxon>Actinomycetes</taxon>
        <taxon>Micrococcales</taxon>
        <taxon>Microbacteriaceae</taxon>
        <taxon>Agromyces</taxon>
    </lineage>
</organism>
<proteinExistence type="predicted"/>
<dbReference type="Gene3D" id="3.40.960.10">
    <property type="entry name" value="VSR Endonuclease"/>
    <property type="match status" value="1"/>
</dbReference>
<keyword evidence="2" id="KW-0540">Nuclease</keyword>
<keyword evidence="2" id="KW-0255">Endonuclease</keyword>
<reference evidence="3 4" key="1">
    <citation type="submission" date="2019-01" db="EMBL/GenBank/DDBJ databases">
        <title>Agromyces.</title>
        <authorList>
            <person name="Li J."/>
        </authorList>
    </citation>
    <scope>NUCLEOTIDE SEQUENCE [LARGE SCALE GENOMIC DNA]</scope>
    <source>
        <strain evidence="3 4">DSM 23870</strain>
    </source>
</reference>
<keyword evidence="4" id="KW-1185">Reference proteome</keyword>
<gene>
    <name evidence="2" type="ORF">BJ972_001699</name>
    <name evidence="3" type="ORF">ESP50_07945</name>
</gene>
<evidence type="ECO:0000313" key="2">
    <source>
        <dbReference type="EMBL" id="NYD67180.1"/>
    </source>
</evidence>
<protein>
    <submittedName>
        <fullName evidence="3">DUF559 domain-containing protein</fullName>
    </submittedName>
    <submittedName>
        <fullName evidence="2">Very-short-patch-repair endonuclease</fullName>
    </submittedName>
</protein>
<dbReference type="GO" id="GO:0004519">
    <property type="term" value="F:endonuclease activity"/>
    <property type="evidence" value="ECO:0007669"/>
    <property type="project" value="UniProtKB-KW"/>
</dbReference>
<name>A0A4Q2M9A2_9MICO</name>
<dbReference type="OrthoDB" id="2594539at2"/>